<feature type="coiled-coil region" evidence="1">
    <location>
        <begin position="814"/>
        <end position="841"/>
    </location>
</feature>
<name>A0A931CX55_9PSED</name>
<dbReference type="EMBL" id="JACFYX010000006">
    <property type="protein sequence ID" value="MBG0835082.1"/>
    <property type="molecule type" value="Genomic_DNA"/>
</dbReference>
<feature type="domain" description="Bacteriophage tail tape measure N-terminal" evidence="3">
    <location>
        <begin position="323"/>
        <end position="461"/>
    </location>
</feature>
<dbReference type="AlphaFoldDB" id="A0A931CX55"/>
<keyword evidence="1" id="KW-0175">Coiled coil</keyword>
<evidence type="ECO:0000259" key="3">
    <source>
        <dbReference type="Pfam" id="PF06791"/>
    </source>
</evidence>
<feature type="region of interest" description="Disordered" evidence="2">
    <location>
        <begin position="649"/>
        <end position="678"/>
    </location>
</feature>
<dbReference type="Proteomes" id="UP000596932">
    <property type="component" value="Unassembled WGS sequence"/>
</dbReference>
<sequence length="1219" mass="126858">MNNRGDIEFALRLRTELEQGQRELQGLAQTVEGVGAGAATSSAELNHLGETADQAAARLRGIAEAAVQQKVAADAAAASMMESANATRLAGANWQENAAAQNESMRAYHAAERAAQEKAQADLRAAEAAAQAAAATEKEAQELQQLLGKIDPVIRKLDELDNMEQQLRRARASGQIDLDTFDDFNTKLQEQRQRLGGTTDAMRVAGITAGQYQQAMRQLPMQITDITTSLASGMPIWLVAIQQGGQIADSFGGVGNAIDLLTRRFQSLFGMGEAIELIGGDSGLSGAADEAQQSLSDTAEAANNLNDAAHTAGSSLASMGLGLNPLTLAIAAVTAAIGATVIAAVQGAAETYEYEKAIALTGNSAGVSADQLAAMARQIDAVSGTQRQAAAALAEVTAAGKFTADQIQLIATTAVVMENSIGRAVSATVDEFKKLAEEPAEASAKLNVQYNYLTLAVYEQIAALEAQGDQAGATQLAMEALAEAMQSRSEEIAEKLGLIESAWKGITNVAAVAWDAMLGIGREETLDDQLAAIQRQRQAAQFGVRGDRVAAGIDPALEARLAAEEEGIRRQIALEAEQAKQKGEAAAAEREAIEASKERTKAGDAFVKSAEAQLQSLQNLTSVERAQRVMQEQNIEATSELGKRMLEAAEATDKQREANQAEADAKRAATEEQRKATAALREQERAAQAALRATEQSVRQQLSYVQGLEDQAAKIGLTAAEVRQYELAEKGLAGAMRARADAALALIDAAEAQRQADANARTNVGLEAEFLRAAGRETDAALLEIRAKFAGMRTEFEKAGNEAGLAWLDKLIPVAEAKVRVDDVQREMDRILAEQQRQEQSVNVQQDAGLITELQARERILEIHRQTYAQLEQIRPVLAELAAQPGAVGEAASQALYALDAQAQRLMATTTLLQETLRDGLTTGLTEALTGLARGTMTLREAVSALGQSVLDALTRMAAENLAQSITGGVMGLFGGGGQDGAGLTTGAAAVTTSAGALSAAGATLMTGAAAIQTAAASLAAANGVSGATGSGSSGGSGWLGLLASAGSAYFGGGAGSAAGASTYTGAFGFAEGGWPGGQVRGPGTPTSDSIPIWVSDTEFITRGAVVQQPGMLDLLSDINARGWAAIDDLVWHGAARHSTGGLANVPAPALPSPGLANTRLAEPAKAAGATLNNKQNFYLVDDPNRIGDVMSGPIGNEAIAVAISREPGKYRQILGLNP</sequence>
<gene>
    <name evidence="4" type="ORF">H3221_08145</name>
</gene>
<keyword evidence="5" id="KW-1185">Reference proteome</keyword>
<reference evidence="4" key="1">
    <citation type="submission" date="2020-07" db="EMBL/GenBank/DDBJ databases">
        <title>Pseudomonas chaetoceroseae sp. nov., a new member of the Pseudomonas oleovorans group isolated from a culture of Chaetoceros calcitrans.</title>
        <authorList>
            <person name="Girard L."/>
            <person name="Lood C."/>
            <person name="De Mot R."/>
            <person name="Baudart J."/>
        </authorList>
    </citation>
    <scope>NUCLEOTIDE SEQUENCE</scope>
    <source>
        <strain evidence="4">536</strain>
    </source>
</reference>
<evidence type="ECO:0000256" key="1">
    <source>
        <dbReference type="SAM" id="Coils"/>
    </source>
</evidence>
<feature type="coiled-coil region" evidence="1">
    <location>
        <begin position="111"/>
        <end position="173"/>
    </location>
</feature>
<evidence type="ECO:0000313" key="4">
    <source>
        <dbReference type="EMBL" id="MBG0835082.1"/>
    </source>
</evidence>
<evidence type="ECO:0000256" key="2">
    <source>
        <dbReference type="SAM" id="MobiDB-lite"/>
    </source>
</evidence>
<organism evidence="4 5">
    <name type="scientific">Pseudomonas chaetocerotis</name>
    <dbReference type="NCBI Taxonomy" id="2758695"/>
    <lineage>
        <taxon>Bacteria</taxon>
        <taxon>Pseudomonadati</taxon>
        <taxon>Pseudomonadota</taxon>
        <taxon>Gammaproteobacteria</taxon>
        <taxon>Pseudomonadales</taxon>
        <taxon>Pseudomonadaceae</taxon>
        <taxon>Pseudomonas</taxon>
    </lineage>
</organism>
<evidence type="ECO:0000313" key="5">
    <source>
        <dbReference type="Proteomes" id="UP000596932"/>
    </source>
</evidence>
<dbReference type="RefSeq" id="WP_196474627.1">
    <property type="nucleotide sequence ID" value="NZ_JACFYX020000006.1"/>
</dbReference>
<protein>
    <submittedName>
        <fullName evidence="4">Phage tail length tape measure family protein</fullName>
    </submittedName>
</protein>
<dbReference type="Pfam" id="PF06791">
    <property type="entry name" value="TMP_2"/>
    <property type="match status" value="2"/>
</dbReference>
<feature type="domain" description="Bacteriophage tail tape measure N-terminal" evidence="3">
    <location>
        <begin position="201"/>
        <end position="319"/>
    </location>
</feature>
<proteinExistence type="predicted"/>
<accession>A0A931CX55</accession>
<dbReference type="InterPro" id="IPR009628">
    <property type="entry name" value="Phage_tape_measure_N"/>
</dbReference>
<comment type="caution">
    <text evidence="4">The sequence shown here is derived from an EMBL/GenBank/DDBJ whole genome shotgun (WGS) entry which is preliminary data.</text>
</comment>